<dbReference type="Proteomes" id="UP000230002">
    <property type="component" value="Unassembled WGS sequence"/>
</dbReference>
<dbReference type="OrthoDB" id="4062651at2759"/>
<keyword evidence="2" id="KW-1185">Reference proteome</keyword>
<accession>A0A2G8SLV8</accession>
<dbReference type="SUPFAM" id="SSF56112">
    <property type="entry name" value="Protein kinase-like (PK-like)"/>
    <property type="match status" value="1"/>
</dbReference>
<organism evidence="1 2">
    <name type="scientific">Ganoderma sinense ZZ0214-1</name>
    <dbReference type="NCBI Taxonomy" id="1077348"/>
    <lineage>
        <taxon>Eukaryota</taxon>
        <taxon>Fungi</taxon>
        <taxon>Dikarya</taxon>
        <taxon>Basidiomycota</taxon>
        <taxon>Agaricomycotina</taxon>
        <taxon>Agaricomycetes</taxon>
        <taxon>Polyporales</taxon>
        <taxon>Polyporaceae</taxon>
        <taxon>Ganoderma</taxon>
    </lineage>
</organism>
<sequence length="160" mass="18002">MAIIIAPPLPIGPDFFDIPEIFNAPALPRPEPTIKLHKRGITVHSPLQPFTVYMTKRQPEGPVYVVKAIDPSRPEVAMYDLLDQHSSSPTDHTIPHELIRCERPLVVMPYASPIEKVCNYKTSSILATFDQILEGVEHMHRLRIAHMSPPQRGTLNAMPD</sequence>
<proteinExistence type="predicted"/>
<dbReference type="EMBL" id="AYKW01000004">
    <property type="protein sequence ID" value="PIL34766.1"/>
    <property type="molecule type" value="Genomic_DNA"/>
</dbReference>
<reference evidence="1 2" key="1">
    <citation type="journal article" date="2015" name="Sci. Rep.">
        <title>Chromosome-level genome map provides insights into diverse defense mechanisms in the medicinal fungus Ganoderma sinense.</title>
        <authorList>
            <person name="Zhu Y."/>
            <person name="Xu J."/>
            <person name="Sun C."/>
            <person name="Zhou S."/>
            <person name="Xu H."/>
            <person name="Nelson D.R."/>
            <person name="Qian J."/>
            <person name="Song J."/>
            <person name="Luo H."/>
            <person name="Xiang L."/>
            <person name="Li Y."/>
            <person name="Xu Z."/>
            <person name="Ji A."/>
            <person name="Wang L."/>
            <person name="Lu S."/>
            <person name="Hayward A."/>
            <person name="Sun W."/>
            <person name="Li X."/>
            <person name="Schwartz D.C."/>
            <person name="Wang Y."/>
            <person name="Chen S."/>
        </authorList>
    </citation>
    <scope>NUCLEOTIDE SEQUENCE [LARGE SCALE GENOMIC DNA]</scope>
    <source>
        <strain evidence="1 2">ZZ0214-1</strain>
    </source>
</reference>
<protein>
    <recommendedName>
        <fullName evidence="3">Protein kinase domain-containing protein</fullName>
    </recommendedName>
</protein>
<comment type="caution">
    <text evidence="1">The sequence shown here is derived from an EMBL/GenBank/DDBJ whole genome shotgun (WGS) entry which is preliminary data.</text>
</comment>
<evidence type="ECO:0000313" key="1">
    <source>
        <dbReference type="EMBL" id="PIL34766.1"/>
    </source>
</evidence>
<evidence type="ECO:0008006" key="3">
    <source>
        <dbReference type="Google" id="ProtNLM"/>
    </source>
</evidence>
<name>A0A2G8SLV8_9APHY</name>
<gene>
    <name evidence="1" type="ORF">GSI_02553</name>
</gene>
<dbReference type="AlphaFoldDB" id="A0A2G8SLV8"/>
<dbReference type="InterPro" id="IPR011009">
    <property type="entry name" value="Kinase-like_dom_sf"/>
</dbReference>
<evidence type="ECO:0000313" key="2">
    <source>
        <dbReference type="Proteomes" id="UP000230002"/>
    </source>
</evidence>